<dbReference type="SMART" id="SM00184">
    <property type="entry name" value="RING"/>
    <property type="match status" value="1"/>
</dbReference>
<dbReference type="GO" id="GO:0061630">
    <property type="term" value="F:ubiquitin protein ligase activity"/>
    <property type="evidence" value="ECO:0007669"/>
    <property type="project" value="TreeGrafter"/>
</dbReference>
<dbReference type="GO" id="GO:0016567">
    <property type="term" value="P:protein ubiquitination"/>
    <property type="evidence" value="ECO:0007669"/>
    <property type="project" value="TreeGrafter"/>
</dbReference>
<keyword evidence="2 4" id="KW-0863">Zinc-finger</keyword>
<proteinExistence type="predicted"/>
<evidence type="ECO:0000256" key="4">
    <source>
        <dbReference type="PROSITE-ProRule" id="PRU00175"/>
    </source>
</evidence>
<accession>V6LW04</accession>
<sequence>MSSPVLSPSDDGEYCVICQAIMLNSDVQTAAIQQQTQQSTLLEMLKYTNASPLLFIHLSCSHTFHRSCLIKWVHYNNTSCPLCRNPINLANLSNCTWKVQNIAVRTKCSPESVRLGMKPEGWFNVQIQVNPPNNEKLKNIRYYFHPAFSLNKLELRKQPFDLVMKLVSNSVEIVIEAETISGEKFTFLHQICKEMCVRAYYQDIYNGTDEGCQLEPIQYFKNQLETYNRESDYYEVEMPVPVRFQGAQDRERTIFTRLLGFFQG</sequence>
<name>V6LW04_9EUKA</name>
<dbReference type="EMBL" id="KI546101">
    <property type="protein sequence ID" value="EST44999.1"/>
    <property type="molecule type" value="Genomic_DNA"/>
</dbReference>
<keyword evidence="8" id="KW-1185">Reference proteome</keyword>
<reference evidence="6 7" key="1">
    <citation type="journal article" date="2014" name="PLoS Genet.">
        <title>The Genome of Spironucleus salmonicida Highlights a Fish Pathogen Adapted to Fluctuating Environments.</title>
        <authorList>
            <person name="Xu F."/>
            <person name="Jerlstrom-Hultqvist J."/>
            <person name="Einarsson E."/>
            <person name="Astvaldsson A."/>
            <person name="Svard S.G."/>
            <person name="Andersson J.O."/>
        </authorList>
    </citation>
    <scope>NUCLEOTIDE SEQUENCE</scope>
    <source>
        <strain evidence="7">ATCC 50377</strain>
    </source>
</reference>
<evidence type="ECO:0000313" key="8">
    <source>
        <dbReference type="Proteomes" id="UP000018208"/>
    </source>
</evidence>
<feature type="domain" description="RING-type" evidence="5">
    <location>
        <begin position="15"/>
        <end position="84"/>
    </location>
</feature>
<evidence type="ECO:0000256" key="1">
    <source>
        <dbReference type="ARBA" id="ARBA00022723"/>
    </source>
</evidence>
<dbReference type="Gene3D" id="3.30.40.10">
    <property type="entry name" value="Zinc/RING finger domain, C3HC4 (zinc finger)"/>
    <property type="match status" value="1"/>
</dbReference>
<dbReference type="EMBL" id="AUWU02000005">
    <property type="protein sequence ID" value="KAH0573331.1"/>
    <property type="molecule type" value="Genomic_DNA"/>
</dbReference>
<dbReference type="Proteomes" id="UP000018208">
    <property type="component" value="Unassembled WGS sequence"/>
</dbReference>
<evidence type="ECO:0000256" key="3">
    <source>
        <dbReference type="ARBA" id="ARBA00022833"/>
    </source>
</evidence>
<dbReference type="InterPro" id="IPR001841">
    <property type="entry name" value="Znf_RING"/>
</dbReference>
<dbReference type="PANTHER" id="PTHR45969">
    <property type="entry name" value="RING ZINC FINGER PROTEIN-RELATED"/>
    <property type="match status" value="1"/>
</dbReference>
<dbReference type="GO" id="GO:0008270">
    <property type="term" value="F:zinc ion binding"/>
    <property type="evidence" value="ECO:0007669"/>
    <property type="project" value="UniProtKB-KW"/>
</dbReference>
<evidence type="ECO:0000256" key="2">
    <source>
        <dbReference type="ARBA" id="ARBA00022771"/>
    </source>
</evidence>
<protein>
    <submittedName>
        <fullName evidence="6">RING finger-containing protein</fullName>
    </submittedName>
    <submittedName>
        <fullName evidence="7">Ribonuclease</fullName>
    </submittedName>
</protein>
<evidence type="ECO:0000313" key="6">
    <source>
        <dbReference type="EMBL" id="EST44999.1"/>
    </source>
</evidence>
<gene>
    <name evidence="6" type="ORF">SS50377_15018</name>
    <name evidence="7" type="ORF">SS50377_25451</name>
</gene>
<dbReference type="PROSITE" id="PS50089">
    <property type="entry name" value="ZF_RING_2"/>
    <property type="match status" value="1"/>
</dbReference>
<dbReference type="InterPro" id="IPR013083">
    <property type="entry name" value="Znf_RING/FYVE/PHD"/>
</dbReference>
<dbReference type="AlphaFoldDB" id="V6LW04"/>
<keyword evidence="3" id="KW-0862">Zinc</keyword>
<keyword evidence="1" id="KW-0479">Metal-binding</keyword>
<organism evidence="6">
    <name type="scientific">Spironucleus salmonicida</name>
    <dbReference type="NCBI Taxonomy" id="348837"/>
    <lineage>
        <taxon>Eukaryota</taxon>
        <taxon>Metamonada</taxon>
        <taxon>Diplomonadida</taxon>
        <taxon>Hexamitidae</taxon>
        <taxon>Hexamitinae</taxon>
        <taxon>Spironucleus</taxon>
    </lineage>
</organism>
<evidence type="ECO:0000259" key="5">
    <source>
        <dbReference type="PROSITE" id="PS50089"/>
    </source>
</evidence>
<dbReference type="CDD" id="cd16448">
    <property type="entry name" value="RING-H2"/>
    <property type="match status" value="1"/>
</dbReference>
<dbReference type="PANTHER" id="PTHR45969:SF69">
    <property type="entry name" value="FINGER DOMAIN PROTEIN, PUTATIVE (AFU_ORTHOLOGUE AFUA_3G12190)-RELATED"/>
    <property type="match status" value="1"/>
</dbReference>
<dbReference type="OrthoDB" id="9984778at2759"/>
<dbReference type="SUPFAM" id="SSF57850">
    <property type="entry name" value="RING/U-box"/>
    <property type="match status" value="1"/>
</dbReference>
<dbReference type="VEuPathDB" id="GiardiaDB:SS50377_25451"/>
<evidence type="ECO:0000313" key="7">
    <source>
        <dbReference type="EMBL" id="KAH0573331.1"/>
    </source>
</evidence>
<dbReference type="Pfam" id="PF13639">
    <property type="entry name" value="zf-RING_2"/>
    <property type="match status" value="1"/>
</dbReference>
<reference evidence="7" key="2">
    <citation type="submission" date="2020-12" db="EMBL/GenBank/DDBJ databases">
        <title>New Spironucleus salmonicida genome in near-complete chromosomes.</title>
        <authorList>
            <person name="Xu F."/>
            <person name="Kurt Z."/>
            <person name="Jimenez-Gonzalez A."/>
            <person name="Astvaldsson A."/>
            <person name="Andersson J.O."/>
            <person name="Svard S.G."/>
        </authorList>
    </citation>
    <scope>NUCLEOTIDE SEQUENCE</scope>
    <source>
        <strain evidence="7">ATCC 50377</strain>
    </source>
</reference>